<proteinExistence type="predicted"/>
<dbReference type="SUPFAM" id="SSF101576">
    <property type="entry name" value="Supernatant protein factor (SPF), C-terminal domain"/>
    <property type="match status" value="1"/>
</dbReference>
<comment type="caution">
    <text evidence="2">The sequence shown here is derived from an EMBL/GenBank/DDBJ whole genome shotgun (WGS) entry which is preliminary data.</text>
</comment>
<dbReference type="STRING" id="1214573.A0A0G2IGD4"/>
<reference evidence="2 3" key="1">
    <citation type="submission" date="2015-05" db="EMBL/GenBank/DDBJ databases">
        <title>Distinctive expansion of gene families associated with plant cell wall degradation and secondary metabolism in the genomes of grapevine trunk pathogens.</title>
        <authorList>
            <person name="Lawrence D.P."/>
            <person name="Travadon R."/>
            <person name="Rolshausen P.E."/>
            <person name="Baumgartner K."/>
        </authorList>
    </citation>
    <scope>NUCLEOTIDE SEQUENCE [LARGE SCALE GENOMIC DNA]</scope>
    <source>
        <strain evidence="2">DA912</strain>
    </source>
</reference>
<dbReference type="Proteomes" id="UP000034680">
    <property type="component" value="Unassembled WGS sequence"/>
</dbReference>
<organism evidence="2 3">
    <name type="scientific">Diaporthe ampelina</name>
    <dbReference type="NCBI Taxonomy" id="1214573"/>
    <lineage>
        <taxon>Eukaryota</taxon>
        <taxon>Fungi</taxon>
        <taxon>Dikarya</taxon>
        <taxon>Ascomycota</taxon>
        <taxon>Pezizomycotina</taxon>
        <taxon>Sordariomycetes</taxon>
        <taxon>Sordariomycetidae</taxon>
        <taxon>Diaporthales</taxon>
        <taxon>Diaporthaceae</taxon>
        <taxon>Diaporthe</taxon>
    </lineage>
</organism>
<dbReference type="OrthoDB" id="1854502at2759"/>
<keyword evidence="3" id="KW-1185">Reference proteome</keyword>
<feature type="region of interest" description="Disordered" evidence="1">
    <location>
        <begin position="61"/>
        <end position="80"/>
    </location>
</feature>
<dbReference type="AlphaFoldDB" id="A0A0G2IGD4"/>
<dbReference type="Gene3D" id="2.60.120.680">
    <property type="entry name" value="GOLD domain"/>
    <property type="match status" value="1"/>
</dbReference>
<reference evidence="2 3" key="2">
    <citation type="submission" date="2015-05" db="EMBL/GenBank/DDBJ databases">
        <authorList>
            <person name="Morales-Cruz A."/>
            <person name="Amrine K.C."/>
            <person name="Cantu D."/>
        </authorList>
    </citation>
    <scope>NUCLEOTIDE SEQUENCE [LARGE SCALE GENOMIC DNA]</scope>
    <source>
        <strain evidence="2">DA912</strain>
    </source>
</reference>
<dbReference type="InterPro" id="IPR036598">
    <property type="entry name" value="GOLD_dom_sf"/>
</dbReference>
<evidence type="ECO:0000313" key="2">
    <source>
        <dbReference type="EMBL" id="KKY39595.1"/>
    </source>
</evidence>
<dbReference type="EMBL" id="LCUC01000015">
    <property type="protein sequence ID" value="KKY39595.1"/>
    <property type="molecule type" value="Genomic_DNA"/>
</dbReference>
<name>A0A0G2IGD4_9PEZI</name>
<evidence type="ECO:0000313" key="3">
    <source>
        <dbReference type="Proteomes" id="UP000034680"/>
    </source>
</evidence>
<accession>A0A0G2IGD4</accession>
<gene>
    <name evidence="2" type="ORF">UCDDA912_g00375</name>
</gene>
<protein>
    <submittedName>
        <fullName evidence="2">Putative oxysterol binding protein</fullName>
    </submittedName>
</protein>
<evidence type="ECO:0000256" key="1">
    <source>
        <dbReference type="SAM" id="MobiDB-lite"/>
    </source>
</evidence>
<sequence>MAGIEQLEIHSKSYIVRWVKVDEGHTISWSVQPHKKSINFGIVKHPGSGSTNLTVNQSEEATDALDGTSESGKKGVFAKKDSSNAQEQLIKKGFKVVHWHGKCEADKVSMGTWDVGHDHGGMYGLIFDNTFSKQTSKTATFVLLTYPTGAPPQTARWSKSEPEA</sequence>